<dbReference type="InterPro" id="IPR036365">
    <property type="entry name" value="PGBD-like_sf"/>
</dbReference>
<dbReference type="InterPro" id="IPR036366">
    <property type="entry name" value="PGBDSf"/>
</dbReference>
<dbReference type="RefSeq" id="WP_142708292.1">
    <property type="nucleotide sequence ID" value="NZ_VIRS01000028.1"/>
</dbReference>
<dbReference type="InParanoid" id="A0A545AIT3"/>
<evidence type="ECO:0000313" key="5">
    <source>
        <dbReference type="Proteomes" id="UP000317982"/>
    </source>
</evidence>
<comment type="caution">
    <text evidence="4">The sequence shown here is derived from an EMBL/GenBank/DDBJ whole genome shotgun (WGS) entry which is preliminary data.</text>
</comment>
<evidence type="ECO:0008006" key="6">
    <source>
        <dbReference type="Google" id="ProtNLM"/>
    </source>
</evidence>
<dbReference type="InterPro" id="IPR002477">
    <property type="entry name" value="Peptidoglycan-bd-like"/>
</dbReference>
<dbReference type="InterPro" id="IPR058593">
    <property type="entry name" value="ARB_07466-like_C"/>
</dbReference>
<feature type="domain" description="Peptidoglycan binding-like" evidence="2">
    <location>
        <begin position="313"/>
        <end position="350"/>
    </location>
</feature>
<feature type="region of interest" description="Disordered" evidence="1">
    <location>
        <begin position="1"/>
        <end position="24"/>
    </location>
</feature>
<dbReference type="AlphaFoldDB" id="A0A545AIT3"/>
<feature type="compositionally biased region" description="Low complexity" evidence="1">
    <location>
        <begin position="363"/>
        <end position="389"/>
    </location>
</feature>
<evidence type="ECO:0000256" key="1">
    <source>
        <dbReference type="SAM" id="MobiDB-lite"/>
    </source>
</evidence>
<reference evidence="4 5" key="1">
    <citation type="submission" date="2019-07" db="EMBL/GenBank/DDBJ databases">
        <title>Cryptosporangium phraense sp. nov., isolated from plant litter.</title>
        <authorList>
            <person name="Suriyachadkun C."/>
        </authorList>
    </citation>
    <scope>NUCLEOTIDE SEQUENCE [LARGE SCALE GENOMIC DNA]</scope>
    <source>
        <strain evidence="4 5">A-T 5661</strain>
    </source>
</reference>
<accession>A0A545AIT3</accession>
<gene>
    <name evidence="4" type="ORF">FL583_30335</name>
</gene>
<protein>
    <recommendedName>
        <fullName evidence="6">Peptidoglycan-binding protein</fullName>
    </recommendedName>
</protein>
<dbReference type="OrthoDB" id="5181100at2"/>
<dbReference type="Gene3D" id="1.10.101.10">
    <property type="entry name" value="PGBD-like superfamily/PGBD"/>
    <property type="match status" value="2"/>
</dbReference>
<feature type="compositionally biased region" description="Low complexity" evidence="1">
    <location>
        <begin position="10"/>
        <end position="20"/>
    </location>
</feature>
<dbReference type="SUPFAM" id="SSF47090">
    <property type="entry name" value="PGBD-like"/>
    <property type="match status" value="2"/>
</dbReference>
<organism evidence="4 5">
    <name type="scientific">Cryptosporangium phraense</name>
    <dbReference type="NCBI Taxonomy" id="2593070"/>
    <lineage>
        <taxon>Bacteria</taxon>
        <taxon>Bacillati</taxon>
        <taxon>Actinomycetota</taxon>
        <taxon>Actinomycetes</taxon>
        <taxon>Cryptosporangiales</taxon>
        <taxon>Cryptosporangiaceae</taxon>
        <taxon>Cryptosporangium</taxon>
    </lineage>
</organism>
<dbReference type="EMBL" id="VIRS01000028">
    <property type="protein sequence ID" value="TQS41223.1"/>
    <property type="molecule type" value="Genomic_DNA"/>
</dbReference>
<dbReference type="InterPro" id="IPR006311">
    <property type="entry name" value="TAT_signal"/>
</dbReference>
<dbReference type="Proteomes" id="UP000317982">
    <property type="component" value="Unassembled WGS sequence"/>
</dbReference>
<evidence type="ECO:0000259" key="3">
    <source>
        <dbReference type="Pfam" id="PF26571"/>
    </source>
</evidence>
<keyword evidence="5" id="KW-1185">Reference proteome</keyword>
<sequence>MTTLPRFRASRPSAAIAVSRRPARSPRGRLRTAGAVLALAALGAVGLAPAAASAATVPTATPVSAPTTTPVAVPAAAVKLPSGIEPLSPYIPQTSCEWVDKPGSLALGALLKATYPGTSYGVTRGCTGTMTSEHYDGRAVDWMNSIRKPAQAAQATAVLNWLFATDAAGNKYANARRLGVMYIIWNGQIWGSYNQTWKPYMTCASHPEASMDTTCHRDHVHFSLSWAGAMKRTSFWTGSVAAVDYGPCRVSDLNYAAPYTGVVNKTRCTSYPTITAPAGSAAGYTGLVKFSGAQLQSGANGNAVTALQKGLGLSADGTFGPTTATAVVDFKSTHGLPATAVVDAPTWRALLLAYKPTGAYAGATKPATTTSKPTTSKPAVTTKPAAKPVNPLSQYKKTTLKYGSKGAAVTALQKRLRLPQVTGTFASKTQNAVKTFQRTHRLPVTGVVDTATWVALGA</sequence>
<dbReference type="Pfam" id="PF01471">
    <property type="entry name" value="PG_binding_1"/>
    <property type="match status" value="2"/>
</dbReference>
<feature type="region of interest" description="Disordered" evidence="1">
    <location>
        <begin position="363"/>
        <end position="390"/>
    </location>
</feature>
<evidence type="ECO:0000313" key="4">
    <source>
        <dbReference type="EMBL" id="TQS41223.1"/>
    </source>
</evidence>
<dbReference type="PROSITE" id="PS51318">
    <property type="entry name" value="TAT"/>
    <property type="match status" value="1"/>
</dbReference>
<feature type="domain" description="ARB-07466-like C-terminal" evidence="3">
    <location>
        <begin position="107"/>
        <end position="207"/>
    </location>
</feature>
<dbReference type="Pfam" id="PF26571">
    <property type="entry name" value="VldE"/>
    <property type="match status" value="1"/>
</dbReference>
<name>A0A545AIT3_9ACTN</name>
<evidence type="ECO:0000259" key="2">
    <source>
        <dbReference type="Pfam" id="PF01471"/>
    </source>
</evidence>
<feature type="domain" description="Peptidoglycan binding-like" evidence="2">
    <location>
        <begin position="406"/>
        <end position="456"/>
    </location>
</feature>
<proteinExistence type="predicted"/>